<dbReference type="PANTHER" id="PTHR33204">
    <property type="entry name" value="TRANSCRIPTIONAL REGULATOR, MARR FAMILY"/>
    <property type="match status" value="1"/>
</dbReference>
<protein>
    <submittedName>
        <fullName evidence="1">Transcriptional regulator</fullName>
    </submittedName>
</protein>
<dbReference type="InterPro" id="IPR036388">
    <property type="entry name" value="WH-like_DNA-bd_sf"/>
</dbReference>
<dbReference type="PANTHER" id="PTHR33204:SF37">
    <property type="entry name" value="HTH-TYPE TRANSCRIPTIONAL REGULATOR YODB"/>
    <property type="match status" value="1"/>
</dbReference>
<dbReference type="InterPro" id="IPR011991">
    <property type="entry name" value="ArsR-like_HTH"/>
</dbReference>
<dbReference type="EMBL" id="MTZV01000006">
    <property type="protein sequence ID" value="PCE22011.1"/>
    <property type="molecule type" value="Genomic_DNA"/>
</dbReference>
<dbReference type="Gene3D" id="1.10.10.10">
    <property type="entry name" value="Winged helix-like DNA-binding domain superfamily/Winged helix DNA-binding domain"/>
    <property type="match status" value="1"/>
</dbReference>
<dbReference type="Pfam" id="PF12840">
    <property type="entry name" value="HTH_20"/>
    <property type="match status" value="1"/>
</dbReference>
<dbReference type="InterPro" id="IPR036390">
    <property type="entry name" value="WH_DNA-bd_sf"/>
</dbReference>
<gene>
    <name evidence="1" type="ORF">BWP39_20280</name>
</gene>
<dbReference type="GO" id="GO:0006355">
    <property type="term" value="P:regulation of DNA-templated transcription"/>
    <property type="evidence" value="ECO:0007669"/>
    <property type="project" value="UniProtKB-ARBA"/>
</dbReference>
<evidence type="ECO:0000313" key="1">
    <source>
        <dbReference type="EMBL" id="PCE22011.1"/>
    </source>
</evidence>
<accession>A0A2A4ELU4</accession>
<dbReference type="CDD" id="cd00090">
    <property type="entry name" value="HTH_ARSR"/>
    <property type="match status" value="1"/>
</dbReference>
<dbReference type="SUPFAM" id="SSF46785">
    <property type="entry name" value="Winged helix' DNA-binding domain"/>
    <property type="match status" value="1"/>
</dbReference>
<comment type="caution">
    <text evidence="1">The sequence shown here is derived from an EMBL/GenBank/DDBJ whole genome shotgun (WGS) entry which is preliminary data.</text>
</comment>
<sequence length="104" mass="11448">MKTPKAGKPVRGSTTGRPIMVALDLLGRRAALRILWELRGEPLTFRALLEAADTNPSLLNTRLKELREAGLIDHAGEGYCLTEGGVALRVALRPLNNWAETWCK</sequence>
<proteinExistence type="predicted"/>
<dbReference type="OrthoDB" id="8904061at2"/>
<organism evidence="1 2">
    <name type="scientific">Paraburkholderia acidicola</name>
    <dbReference type="NCBI Taxonomy" id="1912599"/>
    <lineage>
        <taxon>Bacteria</taxon>
        <taxon>Pseudomonadati</taxon>
        <taxon>Pseudomonadota</taxon>
        <taxon>Betaproteobacteria</taxon>
        <taxon>Burkholderiales</taxon>
        <taxon>Burkholderiaceae</taxon>
        <taxon>Paraburkholderia</taxon>
    </lineage>
</organism>
<reference evidence="1 2" key="1">
    <citation type="submission" date="2017-01" db="EMBL/GenBank/DDBJ databases">
        <title>Whole-Genome Shotgun Sequencing of Two beta-Proteobacterial Species in Search of the Bulgecin Biosynthetic Cluster.</title>
        <authorList>
            <person name="Horsman M.E."/>
            <person name="Marous D.R."/>
            <person name="Li R."/>
            <person name="Oliver R.A."/>
            <person name="Byun B."/>
            <person name="Emrich S.J."/>
            <person name="Boggess B."/>
            <person name="Townsend C.A."/>
            <person name="Mobashery S."/>
        </authorList>
    </citation>
    <scope>NUCLEOTIDE SEQUENCE [LARGE SCALE GENOMIC DNA]</scope>
    <source>
        <strain evidence="1 2">ATCC 31363</strain>
    </source>
</reference>
<dbReference type="Proteomes" id="UP000218022">
    <property type="component" value="Unassembled WGS sequence"/>
</dbReference>
<name>A0A2A4ELU4_9BURK</name>
<evidence type="ECO:0000313" key="2">
    <source>
        <dbReference type="Proteomes" id="UP000218022"/>
    </source>
</evidence>
<dbReference type="AlphaFoldDB" id="A0A2A4ELU4"/>